<protein>
    <submittedName>
        <fullName evidence="1">Uncharacterized protein</fullName>
    </submittedName>
</protein>
<dbReference type="AlphaFoldDB" id="A0AA41FJ96"/>
<evidence type="ECO:0000313" key="2">
    <source>
        <dbReference type="Proteomes" id="UP000708338"/>
    </source>
</evidence>
<name>A0AA41FJ96_9FIRM</name>
<gene>
    <name evidence="1" type="ORF">GPL26_22595</name>
</gene>
<dbReference type="Proteomes" id="UP000708338">
    <property type="component" value="Unassembled WGS sequence"/>
</dbReference>
<proteinExistence type="predicted"/>
<dbReference type="RefSeq" id="WP_215630253.1">
    <property type="nucleotide sequence ID" value="NZ_WQPS01000047.1"/>
</dbReference>
<sequence>MRKLTSSDNLDNITDNGIYWYATESVPQNAPYQNASVVEVIGSSSATGEKFQRVTRYGVPGKSSWRPLGGGGNGWLAWAESLTNADYNVQSITNQYGLNLHLIKFGNDNLKVIRLSGYINKALTAGTEYIIASNVSLKSRADWYHNVFVSGKGSELTVYLNIDNDGNVKITPKTAIAS</sequence>
<evidence type="ECO:0000313" key="1">
    <source>
        <dbReference type="EMBL" id="MBT9812404.1"/>
    </source>
</evidence>
<accession>A0AA41FJ96</accession>
<dbReference type="EMBL" id="WQPS01000047">
    <property type="protein sequence ID" value="MBT9812404.1"/>
    <property type="molecule type" value="Genomic_DNA"/>
</dbReference>
<comment type="caution">
    <text evidence="1">The sequence shown here is derived from an EMBL/GenBank/DDBJ whole genome shotgun (WGS) entry which is preliminary data.</text>
</comment>
<organism evidence="1 2">
    <name type="scientific">Enterocloster citroniae</name>
    <dbReference type="NCBI Taxonomy" id="358743"/>
    <lineage>
        <taxon>Bacteria</taxon>
        <taxon>Bacillati</taxon>
        <taxon>Bacillota</taxon>
        <taxon>Clostridia</taxon>
        <taxon>Lachnospirales</taxon>
        <taxon>Lachnospiraceae</taxon>
        <taxon>Enterocloster</taxon>
    </lineage>
</organism>
<reference evidence="1" key="1">
    <citation type="journal article" date="2021" name="Gut Microbes">
        <title>A synthetic consortium of 100 gut commensals modulates the composition and function in a colon model of the microbiome of elderly subjects.</title>
        <authorList>
            <person name="Perez M."/>
            <person name="Ntemiri A."/>
            <person name="Tan H."/>
            <person name="Harris H.M.B."/>
            <person name="Roager H.M."/>
            <person name="Ribiere C."/>
            <person name="O'Toole P.W."/>
        </authorList>
    </citation>
    <scope>NUCLEOTIDE SEQUENCE</scope>
    <source>
        <strain evidence="1">MCC335</strain>
    </source>
</reference>
<feature type="non-terminal residue" evidence="1">
    <location>
        <position position="178"/>
    </location>
</feature>